<evidence type="ECO:0000256" key="1">
    <source>
        <dbReference type="ARBA" id="ARBA00022741"/>
    </source>
</evidence>
<dbReference type="SMART" id="SM00421">
    <property type="entry name" value="HTH_LUXR"/>
    <property type="match status" value="1"/>
</dbReference>
<keyword evidence="1" id="KW-0547">Nucleotide-binding</keyword>
<evidence type="ECO:0000259" key="3">
    <source>
        <dbReference type="PROSITE" id="PS50043"/>
    </source>
</evidence>
<dbReference type="PANTHER" id="PTHR16305:SF35">
    <property type="entry name" value="TRANSCRIPTIONAL ACTIVATOR DOMAIN"/>
    <property type="match status" value="1"/>
</dbReference>
<name>A0ABT4TY05_9ACTN</name>
<dbReference type="PANTHER" id="PTHR16305">
    <property type="entry name" value="TESTICULAR SOLUBLE ADENYLYL CYCLASE"/>
    <property type="match status" value="1"/>
</dbReference>
<proteinExistence type="predicted"/>
<dbReference type="CDD" id="cd06170">
    <property type="entry name" value="LuxR_C_like"/>
    <property type="match status" value="1"/>
</dbReference>
<dbReference type="SUPFAM" id="SSF52540">
    <property type="entry name" value="P-loop containing nucleoside triphosphate hydrolases"/>
    <property type="match status" value="1"/>
</dbReference>
<gene>
    <name evidence="4" type="ORF">O4J56_02900</name>
</gene>
<dbReference type="PRINTS" id="PR00038">
    <property type="entry name" value="HTHLUXR"/>
</dbReference>
<dbReference type="Pfam" id="PF13191">
    <property type="entry name" value="AAA_16"/>
    <property type="match status" value="1"/>
</dbReference>
<protein>
    <submittedName>
        <fullName evidence="4">AAA family ATPase</fullName>
    </submittedName>
</protein>
<dbReference type="Gene3D" id="1.10.10.10">
    <property type="entry name" value="Winged helix-like DNA-binding domain superfamily/Winged helix DNA-binding domain"/>
    <property type="match status" value="1"/>
</dbReference>
<comment type="caution">
    <text evidence="4">The sequence shown here is derived from an EMBL/GenBank/DDBJ whole genome shotgun (WGS) entry which is preliminary data.</text>
</comment>
<dbReference type="Pfam" id="PF00196">
    <property type="entry name" value="GerE"/>
    <property type="match status" value="1"/>
</dbReference>
<dbReference type="SUPFAM" id="SSF46894">
    <property type="entry name" value="C-terminal effector domain of the bipartite response regulators"/>
    <property type="match status" value="1"/>
</dbReference>
<dbReference type="PROSITE" id="PS50043">
    <property type="entry name" value="HTH_LUXR_2"/>
    <property type="match status" value="1"/>
</dbReference>
<organism evidence="4 5">
    <name type="scientific">Nocardiopsis endophytica</name>
    <dbReference type="NCBI Taxonomy" id="3018445"/>
    <lineage>
        <taxon>Bacteria</taxon>
        <taxon>Bacillati</taxon>
        <taxon>Actinomycetota</taxon>
        <taxon>Actinomycetes</taxon>
        <taxon>Streptosporangiales</taxon>
        <taxon>Nocardiopsidaceae</taxon>
        <taxon>Nocardiopsis</taxon>
    </lineage>
</organism>
<dbReference type="Proteomes" id="UP001527866">
    <property type="component" value="Unassembled WGS sequence"/>
</dbReference>
<dbReference type="InterPro" id="IPR041664">
    <property type="entry name" value="AAA_16"/>
</dbReference>
<accession>A0ABT4TY05</accession>
<evidence type="ECO:0000313" key="5">
    <source>
        <dbReference type="Proteomes" id="UP001527866"/>
    </source>
</evidence>
<evidence type="ECO:0000256" key="2">
    <source>
        <dbReference type="ARBA" id="ARBA00022840"/>
    </source>
</evidence>
<dbReference type="EMBL" id="JAQFWQ010000005">
    <property type="protein sequence ID" value="MDA2809578.1"/>
    <property type="molecule type" value="Genomic_DNA"/>
</dbReference>
<keyword evidence="2" id="KW-0067">ATP-binding</keyword>
<dbReference type="RefSeq" id="WP_270683481.1">
    <property type="nucleotide sequence ID" value="NZ_JAQFWQ010000005.1"/>
</dbReference>
<reference evidence="4 5" key="1">
    <citation type="submission" date="2023-01" db="EMBL/GenBank/DDBJ databases">
        <title>Draft genome sequence of Nocardiopsis sp. RSe5-2 isolated from halophytes.</title>
        <authorList>
            <person name="Duangmal K."/>
            <person name="Chantavorakit T."/>
        </authorList>
    </citation>
    <scope>NUCLEOTIDE SEQUENCE [LARGE SCALE GENOMIC DNA]</scope>
    <source>
        <strain evidence="4 5">RSe5-2</strain>
    </source>
</reference>
<dbReference type="InterPro" id="IPR000792">
    <property type="entry name" value="Tscrpt_reg_LuxR_C"/>
</dbReference>
<keyword evidence="5" id="KW-1185">Reference proteome</keyword>
<feature type="domain" description="HTH luxR-type" evidence="3">
    <location>
        <begin position="849"/>
        <end position="914"/>
    </location>
</feature>
<dbReference type="InterPro" id="IPR036388">
    <property type="entry name" value="WH-like_DNA-bd_sf"/>
</dbReference>
<sequence>MVVGRVRLVGRDEELAAVTRLVRSAREGRSGAAVLRGDAGIGKSALLDAAAEAAEGMRVLRATGVGAESDLPFAALHMLLRPVLPAVGGLPDDQAHTLRSALGLTDGGGNGERYLVGLALLTLLSDLAAERPLLCLVDDAHWLDPASSDVLLFAARRLQAEGIAFLFAARDGFDAPGLDEVVPAALDRPTAAALLRERFPGLARDIRDRVLEESEGNPLALIELPAGLSEEQRAGRTAPPAAFPVRRRVLDTLGARIDRLPEATRLLLAVAAAEGTGELGVVLQAAQALGCAESDLDPADRVGLLTLSGVTVAFRHPLVRSAAYQACPPSKRLAVHRALAAVLDGDRRALQLAAAATGPDDGIARELEEAAERARARGALPSAVPFYERAADLSEDGAQRAHRLMRAAQSSVTVGRTERARDLAERADGLTSDPVLLAGTAMVLGTVEFERGVASKAAGLLIRRAEPVTRSDPALAHTLLVMAADNAWAAGDLPAVREAARLIRAVPPPGPPPGDEGAFLPPPGIAADSVAGLGELADDDLDAGLPRLAAVVDRARTEPPESLIVRLHLCSVALTIGDDETAMELAGADAAATCRRGLLGALPAALQFQAQGQLMTGRHRDAALSAEEARGFAHATGKVRTTARLSALEARAAAIAGDAERCREAAARSTGTAEADAAAACALGLLALTTGDADGAVRHLAEAADGPGRLTGLAVASSADLVEAAVLSGAERAEEDAARFAAWAQASGRPWARALALRCRALLETADRAGGLYAEALSIHEQGGRPFEQARTALLYGEWLRRRKRKGEARTHLRSSLREFERLGAGPWADRARAELRAAGDTTPERADGGTPASLLTPQELQIARMAAGGAGNREIASRLFLSHRTVEYHLYKAYPKLGVRTRTELSRLDLTDH</sequence>
<dbReference type="InterPro" id="IPR027417">
    <property type="entry name" value="P-loop_NTPase"/>
</dbReference>
<evidence type="ECO:0000313" key="4">
    <source>
        <dbReference type="EMBL" id="MDA2809578.1"/>
    </source>
</evidence>
<dbReference type="InterPro" id="IPR016032">
    <property type="entry name" value="Sig_transdc_resp-reg_C-effctor"/>
</dbReference>